<gene>
    <name evidence="2" type="ORF">g.21804</name>
</gene>
<keyword evidence="1" id="KW-0732">Signal</keyword>
<dbReference type="AlphaFoldDB" id="A0A1B6ESV3"/>
<name>A0A1B6ESV3_9HEMI</name>
<dbReference type="EMBL" id="GECZ01028771">
    <property type="protein sequence ID" value="JAS40998.1"/>
    <property type="molecule type" value="Transcribed_RNA"/>
</dbReference>
<reference evidence="2" key="1">
    <citation type="submission" date="2015-11" db="EMBL/GenBank/DDBJ databases">
        <title>De novo transcriptome assembly of four potential Pierce s Disease insect vectors from Arizona vineyards.</title>
        <authorList>
            <person name="Tassone E.E."/>
        </authorList>
    </citation>
    <scope>NUCLEOTIDE SEQUENCE</scope>
</reference>
<organism evidence="2">
    <name type="scientific">Cuerna arida</name>
    <dbReference type="NCBI Taxonomy" id="1464854"/>
    <lineage>
        <taxon>Eukaryota</taxon>
        <taxon>Metazoa</taxon>
        <taxon>Ecdysozoa</taxon>
        <taxon>Arthropoda</taxon>
        <taxon>Hexapoda</taxon>
        <taxon>Insecta</taxon>
        <taxon>Pterygota</taxon>
        <taxon>Neoptera</taxon>
        <taxon>Paraneoptera</taxon>
        <taxon>Hemiptera</taxon>
        <taxon>Auchenorrhyncha</taxon>
        <taxon>Membracoidea</taxon>
        <taxon>Cicadellidae</taxon>
        <taxon>Cicadellinae</taxon>
        <taxon>Proconiini</taxon>
        <taxon>Cuerna</taxon>
    </lineage>
</organism>
<sequence length="217" mass="24888">MLKLATLCLCFVLVVSQPAFETYNEDQVPKKSSVKDKTPNMIEELKSTLDQQMKKAIETINTRTLITQNVLSTFPEQCLRDKNTDIDFQRIKTITKLSDCNRRQILKYIFKLTVEVIKFAIDIALYGSAIATSFVQCLGKTNPLDIVICFFNAIINFPSEVKELFNVTEDLVYEVFQIVPKIIKDIESCFEKSSNGYNLFLNRTLKKVNMCSKNINL</sequence>
<accession>A0A1B6ESV3</accession>
<proteinExistence type="predicted"/>
<evidence type="ECO:0000256" key="1">
    <source>
        <dbReference type="SAM" id="SignalP"/>
    </source>
</evidence>
<feature type="chain" id="PRO_5008582336" evidence="1">
    <location>
        <begin position="17"/>
        <end position="217"/>
    </location>
</feature>
<feature type="signal peptide" evidence="1">
    <location>
        <begin position="1"/>
        <end position="16"/>
    </location>
</feature>
<evidence type="ECO:0000313" key="2">
    <source>
        <dbReference type="EMBL" id="JAS40998.1"/>
    </source>
</evidence>
<protein>
    <submittedName>
        <fullName evidence="2">Uncharacterized protein</fullName>
    </submittedName>
</protein>